<dbReference type="InterPro" id="IPR010917">
    <property type="entry name" value="TonB_rcpt_CS"/>
</dbReference>
<name>A0A8J2V245_9PROT</name>
<evidence type="ECO:0000256" key="9">
    <source>
        <dbReference type="PROSITE-ProRule" id="PRU01360"/>
    </source>
</evidence>
<evidence type="ECO:0000313" key="16">
    <source>
        <dbReference type="Proteomes" id="UP000613582"/>
    </source>
</evidence>
<reference evidence="15" key="1">
    <citation type="journal article" date="2014" name="Int. J. Syst. Evol. Microbiol.">
        <title>Complete genome sequence of Corynebacterium casei LMG S-19264T (=DSM 44701T), isolated from a smear-ripened cheese.</title>
        <authorList>
            <consortium name="US DOE Joint Genome Institute (JGI-PGF)"/>
            <person name="Walter F."/>
            <person name="Albersmeier A."/>
            <person name="Kalinowski J."/>
            <person name="Ruckert C."/>
        </authorList>
    </citation>
    <scope>NUCLEOTIDE SEQUENCE</scope>
    <source>
        <strain evidence="15">CGMCC 1.12921</strain>
    </source>
</reference>
<proteinExistence type="inferred from homology"/>
<keyword evidence="16" id="KW-1185">Reference proteome</keyword>
<evidence type="ECO:0000259" key="13">
    <source>
        <dbReference type="Pfam" id="PF00593"/>
    </source>
</evidence>
<feature type="domain" description="TonB-dependent receptor-like beta-barrel" evidence="13">
    <location>
        <begin position="275"/>
        <end position="731"/>
    </location>
</feature>
<keyword evidence="7 9" id="KW-0472">Membrane</keyword>
<evidence type="ECO:0000256" key="1">
    <source>
        <dbReference type="ARBA" id="ARBA00004571"/>
    </source>
</evidence>
<accession>A0A8J2V245</accession>
<feature type="chain" id="PRO_5035266685" description="TonB-dependent receptor" evidence="12">
    <location>
        <begin position="27"/>
        <end position="761"/>
    </location>
</feature>
<sequence length="761" mass="81583">MRFYKSGLFIATCASALLAAPVAAFAEEAVAAATGAETEDTTQIIDRIIVVGSRSDAANIAGSATFIDAETLAKFSYGDINRILRQVPGVYIQEEEGFGLRPNIGIRGSGNDRTSKVALMEDGVPIAPAPYSAAAAYYFPTMARVHSVEVVKGPGAIKYGPQTVGGAINLFSTPIPEREQGLGGFVNAFAGEDGFMRVHGQAGGWMPAGEALEVGASLEYIRDESDGFKTLDSGGPTGFEIDDYVAKLALRSGEGVAMPQSLELKIQNSDQVSDETYLGLTLADFNADPYRRYSGSQLDQIMVDHKTWQASHRIAFSDSIDLTTIAYKTETQRAWYKLQDVLGGDGSYKSIAGVLGDPTGANAEAYDNLVGAAGYVSPDDALRVRNNNRAYEARGIQSVLGLSGSFAGADHQVEISVRYHEDEEDRFQQQDGYRMDNGAMVLTTDAAPGSQANRLGEAEALAVFIRDTIDWGRFTFTPGLRYEKIDLMRTDWAGDDPDRTTPTRVRESSIDVVIPGASLLYSVTDKWQLFAGAHKGFSNPSPGSTADEESSWNYEGGMRFNADPAYFQLLGFFSDYSNLLGTCTASTGGGCTIGDQFDGGEVDIKGFELTAGYDAGQFFELPVSVPLSVNYTYTDAEFKTGFASDFEPWGDVTQGDELPYLPGSQLTLSAGIETAKWRGTLAMNHVGEARAVAGQGAIPASQAIDARTLFDLSGEVILTEWASLFGSVENLTDETYLVSFAPAGARPGKPRTAFAGVKFTF</sequence>
<dbReference type="Gene3D" id="2.40.170.20">
    <property type="entry name" value="TonB-dependent receptor, beta-barrel domain"/>
    <property type="match status" value="1"/>
</dbReference>
<feature type="domain" description="TonB-dependent receptor plug" evidence="14">
    <location>
        <begin position="58"/>
        <end position="167"/>
    </location>
</feature>
<keyword evidence="3 9" id="KW-1134">Transmembrane beta strand</keyword>
<evidence type="ECO:0000256" key="3">
    <source>
        <dbReference type="ARBA" id="ARBA00022452"/>
    </source>
</evidence>
<dbReference type="GO" id="GO:0033214">
    <property type="term" value="P:siderophore-iron import into cell"/>
    <property type="evidence" value="ECO:0007669"/>
    <property type="project" value="TreeGrafter"/>
</dbReference>
<feature type="signal peptide" evidence="12">
    <location>
        <begin position="1"/>
        <end position="26"/>
    </location>
</feature>
<dbReference type="PANTHER" id="PTHR30442">
    <property type="entry name" value="IRON III DICITRATE TRANSPORT PROTEIN FECA"/>
    <property type="match status" value="1"/>
</dbReference>
<evidence type="ECO:0000256" key="12">
    <source>
        <dbReference type="SAM" id="SignalP"/>
    </source>
</evidence>
<evidence type="ECO:0000259" key="14">
    <source>
        <dbReference type="Pfam" id="PF07715"/>
    </source>
</evidence>
<evidence type="ECO:0000256" key="6">
    <source>
        <dbReference type="ARBA" id="ARBA00023077"/>
    </source>
</evidence>
<evidence type="ECO:0000256" key="8">
    <source>
        <dbReference type="ARBA" id="ARBA00023237"/>
    </source>
</evidence>
<dbReference type="Pfam" id="PF00593">
    <property type="entry name" value="TonB_dep_Rec_b-barrel"/>
    <property type="match status" value="1"/>
</dbReference>
<dbReference type="AlphaFoldDB" id="A0A8J2V245"/>
<comment type="subcellular location">
    <subcellularLocation>
        <location evidence="1 9">Cell outer membrane</location>
        <topology evidence="1 9">Multi-pass membrane protein</topology>
    </subcellularLocation>
</comment>
<evidence type="ECO:0000256" key="11">
    <source>
        <dbReference type="RuleBase" id="RU003357"/>
    </source>
</evidence>
<dbReference type="InterPro" id="IPR036942">
    <property type="entry name" value="Beta-barrel_TonB_sf"/>
</dbReference>
<evidence type="ECO:0008006" key="17">
    <source>
        <dbReference type="Google" id="ProtNLM"/>
    </source>
</evidence>
<reference evidence="15" key="2">
    <citation type="submission" date="2020-09" db="EMBL/GenBank/DDBJ databases">
        <authorList>
            <person name="Sun Q."/>
            <person name="Zhou Y."/>
        </authorList>
    </citation>
    <scope>NUCLEOTIDE SEQUENCE</scope>
    <source>
        <strain evidence="15">CGMCC 1.12921</strain>
    </source>
</reference>
<dbReference type="Gene3D" id="2.170.130.10">
    <property type="entry name" value="TonB-dependent receptor, plug domain"/>
    <property type="match status" value="1"/>
</dbReference>
<evidence type="ECO:0000256" key="5">
    <source>
        <dbReference type="ARBA" id="ARBA00022729"/>
    </source>
</evidence>
<dbReference type="InterPro" id="IPR000531">
    <property type="entry name" value="Beta-barrel_TonB"/>
</dbReference>
<dbReference type="RefSeq" id="WP_188159626.1">
    <property type="nucleotide sequence ID" value="NZ_BMGH01000001.1"/>
</dbReference>
<dbReference type="Pfam" id="PF07715">
    <property type="entry name" value="Plug"/>
    <property type="match status" value="1"/>
</dbReference>
<keyword evidence="5 12" id="KW-0732">Signal</keyword>
<protein>
    <recommendedName>
        <fullName evidence="17">TonB-dependent receptor</fullName>
    </recommendedName>
</protein>
<keyword evidence="8 9" id="KW-0998">Cell outer membrane</keyword>
<keyword evidence="2 9" id="KW-0813">Transport</keyword>
<gene>
    <name evidence="15" type="ORF">GCM10011342_04070</name>
</gene>
<dbReference type="PANTHER" id="PTHR30442:SF0">
    <property type="entry name" value="FE(3+) DICITRATE TRANSPORT PROTEIN FECA"/>
    <property type="match status" value="1"/>
</dbReference>
<comment type="caution">
    <text evidence="15">The sequence shown here is derived from an EMBL/GenBank/DDBJ whole genome shotgun (WGS) entry which is preliminary data.</text>
</comment>
<keyword evidence="4 9" id="KW-0812">Transmembrane</keyword>
<evidence type="ECO:0000256" key="4">
    <source>
        <dbReference type="ARBA" id="ARBA00022692"/>
    </source>
</evidence>
<feature type="short sequence motif" description="TonB C-terminal box" evidence="10">
    <location>
        <begin position="744"/>
        <end position="761"/>
    </location>
</feature>
<dbReference type="InterPro" id="IPR037066">
    <property type="entry name" value="Plug_dom_sf"/>
</dbReference>
<dbReference type="InterPro" id="IPR039426">
    <property type="entry name" value="TonB-dep_rcpt-like"/>
</dbReference>
<evidence type="ECO:0000256" key="7">
    <source>
        <dbReference type="ARBA" id="ARBA00023136"/>
    </source>
</evidence>
<dbReference type="PROSITE" id="PS01156">
    <property type="entry name" value="TONB_DEPENDENT_REC_2"/>
    <property type="match status" value="1"/>
</dbReference>
<evidence type="ECO:0000256" key="2">
    <source>
        <dbReference type="ARBA" id="ARBA00022448"/>
    </source>
</evidence>
<evidence type="ECO:0000256" key="10">
    <source>
        <dbReference type="PROSITE-ProRule" id="PRU10144"/>
    </source>
</evidence>
<dbReference type="PROSITE" id="PS52016">
    <property type="entry name" value="TONB_DEPENDENT_REC_3"/>
    <property type="match status" value="1"/>
</dbReference>
<dbReference type="GO" id="GO:0009279">
    <property type="term" value="C:cell outer membrane"/>
    <property type="evidence" value="ECO:0007669"/>
    <property type="project" value="UniProtKB-SubCell"/>
</dbReference>
<evidence type="ECO:0000313" key="15">
    <source>
        <dbReference type="EMBL" id="GGC98316.1"/>
    </source>
</evidence>
<comment type="similarity">
    <text evidence="9 11">Belongs to the TonB-dependent receptor family.</text>
</comment>
<dbReference type="SUPFAM" id="SSF56935">
    <property type="entry name" value="Porins"/>
    <property type="match status" value="1"/>
</dbReference>
<keyword evidence="6 11" id="KW-0798">TonB box</keyword>
<dbReference type="InterPro" id="IPR012910">
    <property type="entry name" value="Plug_dom"/>
</dbReference>
<dbReference type="EMBL" id="BMGH01000001">
    <property type="protein sequence ID" value="GGC98316.1"/>
    <property type="molecule type" value="Genomic_DNA"/>
</dbReference>
<dbReference type="Proteomes" id="UP000613582">
    <property type="component" value="Unassembled WGS sequence"/>
</dbReference>
<organism evidence="15 16">
    <name type="scientific">Aquisalinus flavus</name>
    <dbReference type="NCBI Taxonomy" id="1526572"/>
    <lineage>
        <taxon>Bacteria</taxon>
        <taxon>Pseudomonadati</taxon>
        <taxon>Pseudomonadota</taxon>
        <taxon>Alphaproteobacteria</taxon>
        <taxon>Parvularculales</taxon>
        <taxon>Parvularculaceae</taxon>
        <taxon>Aquisalinus</taxon>
    </lineage>
</organism>